<protein>
    <submittedName>
        <fullName evidence="1">Uncharacterized protein</fullName>
    </submittedName>
</protein>
<evidence type="ECO:0000313" key="2">
    <source>
        <dbReference type="Proteomes" id="UP000092993"/>
    </source>
</evidence>
<evidence type="ECO:0000313" key="1">
    <source>
        <dbReference type="EMBL" id="OBZ69989.1"/>
    </source>
</evidence>
<comment type="caution">
    <text evidence="1">The sequence shown here is derived from an EMBL/GenBank/DDBJ whole genome shotgun (WGS) entry which is preliminary data.</text>
</comment>
<gene>
    <name evidence="1" type="ORF">A0H81_10399</name>
</gene>
<reference evidence="1 2" key="1">
    <citation type="submission" date="2016-03" db="EMBL/GenBank/DDBJ databases">
        <title>Whole genome sequencing of Grifola frondosa 9006-11.</title>
        <authorList>
            <person name="Min B."/>
            <person name="Park H."/>
            <person name="Kim J.-G."/>
            <person name="Cho H."/>
            <person name="Oh Y.-L."/>
            <person name="Kong W.-S."/>
            <person name="Choi I.-G."/>
        </authorList>
    </citation>
    <scope>NUCLEOTIDE SEQUENCE [LARGE SCALE GENOMIC DNA]</scope>
    <source>
        <strain evidence="1 2">9006-11</strain>
    </source>
</reference>
<organism evidence="1 2">
    <name type="scientific">Grifola frondosa</name>
    <name type="common">Maitake</name>
    <name type="synonym">Polyporus frondosus</name>
    <dbReference type="NCBI Taxonomy" id="5627"/>
    <lineage>
        <taxon>Eukaryota</taxon>
        <taxon>Fungi</taxon>
        <taxon>Dikarya</taxon>
        <taxon>Basidiomycota</taxon>
        <taxon>Agaricomycotina</taxon>
        <taxon>Agaricomycetes</taxon>
        <taxon>Polyporales</taxon>
        <taxon>Grifolaceae</taxon>
        <taxon>Grifola</taxon>
    </lineage>
</organism>
<keyword evidence="2" id="KW-1185">Reference proteome</keyword>
<name>A0A1C7M0Y2_GRIFR</name>
<sequence length="101" mass="11680">MRIFLPLGSGLFVIIQNFQLPMQIQKEMELPLPECFPMDEGLQQGAYAPRVTPYVTTWVLHVGPSPLQMFSWLNKIEDLLFPEEVYTNKLPEDADQVWAEI</sequence>
<dbReference type="EMBL" id="LUGG01000015">
    <property type="protein sequence ID" value="OBZ69989.1"/>
    <property type="molecule type" value="Genomic_DNA"/>
</dbReference>
<proteinExistence type="predicted"/>
<dbReference type="Proteomes" id="UP000092993">
    <property type="component" value="Unassembled WGS sequence"/>
</dbReference>
<accession>A0A1C7M0Y2</accession>
<dbReference type="AlphaFoldDB" id="A0A1C7M0Y2"/>